<organism evidence="3">
    <name type="scientific">marine sediment metagenome</name>
    <dbReference type="NCBI Taxonomy" id="412755"/>
    <lineage>
        <taxon>unclassified sequences</taxon>
        <taxon>metagenomes</taxon>
        <taxon>ecological metagenomes</taxon>
    </lineage>
</organism>
<feature type="compositionally biased region" description="Pro residues" evidence="1">
    <location>
        <begin position="56"/>
        <end position="66"/>
    </location>
</feature>
<feature type="transmembrane region" description="Helical" evidence="2">
    <location>
        <begin position="20"/>
        <end position="38"/>
    </location>
</feature>
<keyword evidence="2" id="KW-1133">Transmembrane helix</keyword>
<evidence type="ECO:0000256" key="1">
    <source>
        <dbReference type="SAM" id="MobiDB-lite"/>
    </source>
</evidence>
<accession>X1BM66</accession>
<dbReference type="AlphaFoldDB" id="X1BM66"/>
<keyword evidence="2" id="KW-0472">Membrane</keyword>
<feature type="region of interest" description="Disordered" evidence="1">
    <location>
        <begin position="44"/>
        <end position="75"/>
    </location>
</feature>
<name>X1BM66_9ZZZZ</name>
<protein>
    <submittedName>
        <fullName evidence="3">Uncharacterized protein</fullName>
    </submittedName>
</protein>
<dbReference type="EMBL" id="BART01021170">
    <property type="protein sequence ID" value="GAG97009.1"/>
    <property type="molecule type" value="Genomic_DNA"/>
</dbReference>
<sequence>MPIEKPVQNDSSIPIENKYWFLGSAIVVGGLVIGILYFNQRGEQVSTSQKATPTPTSTPVPVPIPTPQSDVFNMA</sequence>
<keyword evidence="2" id="KW-0812">Transmembrane</keyword>
<evidence type="ECO:0000256" key="2">
    <source>
        <dbReference type="SAM" id="Phobius"/>
    </source>
</evidence>
<proteinExistence type="predicted"/>
<comment type="caution">
    <text evidence="3">The sequence shown here is derived from an EMBL/GenBank/DDBJ whole genome shotgun (WGS) entry which is preliminary data.</text>
</comment>
<reference evidence="3" key="1">
    <citation type="journal article" date="2014" name="Front. Microbiol.">
        <title>High frequency of phylogenetically diverse reductive dehalogenase-homologous genes in deep subseafloor sedimentary metagenomes.</title>
        <authorList>
            <person name="Kawai M."/>
            <person name="Futagami T."/>
            <person name="Toyoda A."/>
            <person name="Takaki Y."/>
            <person name="Nishi S."/>
            <person name="Hori S."/>
            <person name="Arai W."/>
            <person name="Tsubouchi T."/>
            <person name="Morono Y."/>
            <person name="Uchiyama I."/>
            <person name="Ito T."/>
            <person name="Fujiyama A."/>
            <person name="Inagaki F."/>
            <person name="Takami H."/>
        </authorList>
    </citation>
    <scope>NUCLEOTIDE SEQUENCE</scope>
    <source>
        <strain evidence="3">Expedition CK06-06</strain>
    </source>
</reference>
<gene>
    <name evidence="3" type="ORF">S01H4_39143</name>
</gene>
<evidence type="ECO:0000313" key="3">
    <source>
        <dbReference type="EMBL" id="GAG97009.1"/>
    </source>
</evidence>